<sequence length="411" mass="46386">MLYQLHEMQRAFLRPLAEFTDAGSQWFSSPYNPLSYTPIARQMAASLALVHRIGKEYHKPEWQLHGTEIDGKTVAVRETCALDKPFCRLIHFERELPRNAAARKDPRVLLVAPLSGHHATLLRDTVRALLPAHDVYVTDWVDARMVPLAAGPFHLDDYVHYVQEFIRMLGADTDLHVISVCQPTVPVLAAISLMASADEPVQARTMTMMGGPIDPRQSPTQVNGLATTKPYEWFETQLIHMVPGNYRGAGRRVYPGFLQHAGFIAMNPDRHLKSHYDFYLDLLRGDDGDAEAHVRFYDEYNAVLDMPAEFYLDTIRTVFQEFRLPSGTWVVDGQPVRPADIRKTALLTIEGELDDISGQGQTRAAIDLCRGIPAARKQHYLAQGAGHYGIFAGRRWRETICPKIAAFIRQS</sequence>
<dbReference type="Pfam" id="PF06850">
    <property type="entry name" value="PHB_depo_C"/>
    <property type="match status" value="1"/>
</dbReference>
<dbReference type="OrthoDB" id="9800634at2"/>
<dbReference type="RefSeq" id="WP_066413555.1">
    <property type="nucleotide sequence ID" value="NZ_FKBS01000014.1"/>
</dbReference>
<dbReference type="AlphaFoldDB" id="A0A157PPZ0"/>
<dbReference type="Proteomes" id="UP000077037">
    <property type="component" value="Unassembled WGS sequence"/>
</dbReference>
<evidence type="ECO:0000259" key="1">
    <source>
        <dbReference type="Pfam" id="PF06850"/>
    </source>
</evidence>
<dbReference type="PANTHER" id="PTHR36837">
    <property type="entry name" value="POLY(3-HYDROXYALKANOATE) POLYMERASE SUBUNIT PHAC"/>
    <property type="match status" value="1"/>
</dbReference>
<dbReference type="NCBIfam" id="TIGR01849">
    <property type="entry name" value="PHB_depoly_PhaZ"/>
    <property type="match status" value="1"/>
</dbReference>
<evidence type="ECO:0000313" key="2">
    <source>
        <dbReference type="EMBL" id="SAI35607.1"/>
    </source>
</evidence>
<proteinExistence type="predicted"/>
<organism evidence="2 3">
    <name type="scientific">Bordetella ansorpii</name>
    <dbReference type="NCBI Taxonomy" id="288768"/>
    <lineage>
        <taxon>Bacteria</taxon>
        <taxon>Pseudomonadati</taxon>
        <taxon>Pseudomonadota</taxon>
        <taxon>Betaproteobacteria</taxon>
        <taxon>Burkholderiales</taxon>
        <taxon>Alcaligenaceae</taxon>
        <taxon>Bordetella</taxon>
    </lineage>
</organism>
<gene>
    <name evidence="2" type="ORF">SAMEA1982600_02926</name>
</gene>
<dbReference type="InterPro" id="IPR051321">
    <property type="entry name" value="PHA/PHB_synthase"/>
</dbReference>
<protein>
    <submittedName>
        <fullName evidence="2">Intracellular PHB depolymerase</fullName>
    </submittedName>
</protein>
<dbReference type="InterPro" id="IPR010915">
    <property type="entry name" value="PHB_depoly_PhaZ"/>
</dbReference>
<dbReference type="InterPro" id="IPR009656">
    <property type="entry name" value="PHB_depo_C"/>
</dbReference>
<name>A0A157PPZ0_9BORD</name>
<evidence type="ECO:0000313" key="3">
    <source>
        <dbReference type="Proteomes" id="UP000077037"/>
    </source>
</evidence>
<dbReference type="EMBL" id="FKBS01000014">
    <property type="protein sequence ID" value="SAI35607.1"/>
    <property type="molecule type" value="Genomic_DNA"/>
</dbReference>
<feature type="domain" description="PHB de-polymerase C-terminal" evidence="1">
    <location>
        <begin position="210"/>
        <end position="410"/>
    </location>
</feature>
<accession>A0A157PPZ0</accession>
<reference evidence="2 3" key="1">
    <citation type="submission" date="2016-03" db="EMBL/GenBank/DDBJ databases">
        <authorList>
            <consortium name="Pathogen Informatics"/>
        </authorList>
    </citation>
    <scope>NUCLEOTIDE SEQUENCE [LARGE SCALE GENOMIC DNA]</scope>
    <source>
        <strain evidence="2 3">NCTC13364</strain>
    </source>
</reference>
<dbReference type="PANTHER" id="PTHR36837:SF4">
    <property type="entry name" value="BLR0908 PROTEIN"/>
    <property type="match status" value="1"/>
</dbReference>
<dbReference type="PIRSF" id="PIRSF020818">
    <property type="entry name" value="PHB_depoly_PhaZ"/>
    <property type="match status" value="1"/>
</dbReference>
<dbReference type="SUPFAM" id="SSF53474">
    <property type="entry name" value="alpha/beta-Hydrolases"/>
    <property type="match status" value="1"/>
</dbReference>
<dbReference type="InterPro" id="IPR029058">
    <property type="entry name" value="AB_hydrolase_fold"/>
</dbReference>
<dbReference type="Gene3D" id="3.40.50.1820">
    <property type="entry name" value="alpha/beta hydrolase"/>
    <property type="match status" value="1"/>
</dbReference>